<feature type="compositionally biased region" description="Low complexity" evidence="1">
    <location>
        <begin position="32"/>
        <end position="56"/>
    </location>
</feature>
<dbReference type="EMBL" id="MCFL01000057">
    <property type="protein sequence ID" value="ORZ31613.1"/>
    <property type="molecule type" value="Genomic_DNA"/>
</dbReference>
<evidence type="ECO:0000256" key="1">
    <source>
        <dbReference type="SAM" id="MobiDB-lite"/>
    </source>
</evidence>
<proteinExistence type="predicted"/>
<dbReference type="STRING" id="765915.A0A1Y2HD40"/>
<name>A0A1Y2HD40_9FUNG</name>
<comment type="caution">
    <text evidence="3">The sequence shown here is derived from an EMBL/GenBank/DDBJ whole genome shotgun (WGS) entry which is preliminary data.</text>
</comment>
<keyword evidence="2" id="KW-1133">Transmembrane helix</keyword>
<evidence type="ECO:0000313" key="3">
    <source>
        <dbReference type="EMBL" id="ORZ31613.1"/>
    </source>
</evidence>
<keyword evidence="4" id="KW-1185">Reference proteome</keyword>
<organism evidence="3 4">
    <name type="scientific">Catenaria anguillulae PL171</name>
    <dbReference type="NCBI Taxonomy" id="765915"/>
    <lineage>
        <taxon>Eukaryota</taxon>
        <taxon>Fungi</taxon>
        <taxon>Fungi incertae sedis</taxon>
        <taxon>Blastocladiomycota</taxon>
        <taxon>Blastocladiomycetes</taxon>
        <taxon>Blastocladiales</taxon>
        <taxon>Catenariaceae</taxon>
        <taxon>Catenaria</taxon>
    </lineage>
</organism>
<dbReference type="PANTHER" id="PTHR37849">
    <property type="entry name" value="YALI0E11605P"/>
    <property type="match status" value="1"/>
</dbReference>
<dbReference type="Proteomes" id="UP000193411">
    <property type="component" value="Unassembled WGS sequence"/>
</dbReference>
<accession>A0A1Y2HD40</accession>
<keyword evidence="2" id="KW-0472">Membrane</keyword>
<protein>
    <submittedName>
        <fullName evidence="3">Uncharacterized protein</fullName>
    </submittedName>
</protein>
<reference evidence="3 4" key="1">
    <citation type="submission" date="2016-07" db="EMBL/GenBank/DDBJ databases">
        <title>Pervasive Adenine N6-methylation of Active Genes in Fungi.</title>
        <authorList>
            <consortium name="DOE Joint Genome Institute"/>
            <person name="Mondo S.J."/>
            <person name="Dannebaum R.O."/>
            <person name="Kuo R.C."/>
            <person name="Labutti K."/>
            <person name="Haridas S."/>
            <person name="Kuo A."/>
            <person name="Salamov A."/>
            <person name="Ahrendt S.R."/>
            <person name="Lipzen A."/>
            <person name="Sullivan W."/>
            <person name="Andreopoulos W.B."/>
            <person name="Clum A."/>
            <person name="Lindquist E."/>
            <person name="Daum C."/>
            <person name="Ramamoorthy G.K."/>
            <person name="Gryganskyi A."/>
            <person name="Culley D."/>
            <person name="Magnuson J.K."/>
            <person name="James T.Y."/>
            <person name="O'Malley M.A."/>
            <person name="Stajich J.E."/>
            <person name="Spatafora J.W."/>
            <person name="Visel A."/>
            <person name="Grigoriev I.V."/>
        </authorList>
    </citation>
    <scope>NUCLEOTIDE SEQUENCE [LARGE SCALE GENOMIC DNA]</scope>
    <source>
        <strain evidence="3 4">PL171</strain>
    </source>
</reference>
<evidence type="ECO:0000256" key="2">
    <source>
        <dbReference type="SAM" id="Phobius"/>
    </source>
</evidence>
<feature type="transmembrane region" description="Helical" evidence="2">
    <location>
        <begin position="76"/>
        <end position="94"/>
    </location>
</feature>
<keyword evidence="2" id="KW-0812">Transmembrane</keyword>
<gene>
    <name evidence="3" type="ORF">BCR44DRAFT_60742</name>
</gene>
<evidence type="ECO:0000313" key="4">
    <source>
        <dbReference type="Proteomes" id="UP000193411"/>
    </source>
</evidence>
<feature type="region of interest" description="Disordered" evidence="1">
    <location>
        <begin position="32"/>
        <end position="65"/>
    </location>
</feature>
<dbReference type="PANTHER" id="PTHR37849:SF1">
    <property type="entry name" value="YALI0E11605P"/>
    <property type="match status" value="1"/>
</dbReference>
<dbReference type="OrthoDB" id="5331396at2759"/>
<sequence>MYLQSLRSVPLTAASRSRLGLGLRAVARPATRRSLSTETTSSSTTTAAAAAAPESSFRAPPLPPPKKPVGAVRGGIMGMLFGFVVAGATGYYFLLDDYSVYSNALLTNVEELGSSVESIRSRLAKIDSIESAVKSLKSTAIHHDDLDKAKRDLYKSLDAMTVEHLELKTRVWALEQELKKRA</sequence>
<dbReference type="AlphaFoldDB" id="A0A1Y2HD40"/>